<evidence type="ECO:0000256" key="5">
    <source>
        <dbReference type="ARBA" id="ARBA00022605"/>
    </source>
</evidence>
<accession>A0ABQ0NMD8</accession>
<keyword evidence="8 11" id="KW-0786">Thiamine pyrophosphate</keyword>
<dbReference type="InterPro" id="IPR012001">
    <property type="entry name" value="Thiamin_PyroP_enz_TPP-bd_dom"/>
</dbReference>
<dbReference type="InterPro" id="IPR029061">
    <property type="entry name" value="THDP-binding"/>
</dbReference>
<dbReference type="Proteomes" id="UP000245060">
    <property type="component" value="Unassembled WGS sequence"/>
</dbReference>
<keyword evidence="9" id="KW-0100">Branched-chain amino acid biosynthesis</keyword>
<evidence type="ECO:0000259" key="13">
    <source>
        <dbReference type="Pfam" id="PF02775"/>
    </source>
</evidence>
<dbReference type="SUPFAM" id="SSF52518">
    <property type="entry name" value="Thiamin diphosphate-binding fold (THDP-binding)"/>
    <property type="match status" value="2"/>
</dbReference>
<dbReference type="PANTHER" id="PTHR18968:SF129">
    <property type="entry name" value="ACETOLACTATE SYNTHASE"/>
    <property type="match status" value="1"/>
</dbReference>
<dbReference type="InterPro" id="IPR000399">
    <property type="entry name" value="TPP-bd_CS"/>
</dbReference>
<dbReference type="Pfam" id="PF02776">
    <property type="entry name" value="TPP_enzyme_N"/>
    <property type="match status" value="1"/>
</dbReference>
<comment type="pathway">
    <text evidence="2">Amino-acid biosynthesis; L-valine biosynthesis; L-valine from pyruvate: step 1/4.</text>
</comment>
<dbReference type="PROSITE" id="PS00187">
    <property type="entry name" value="TPP_ENZYMES"/>
    <property type="match status" value="1"/>
</dbReference>
<evidence type="ECO:0000256" key="9">
    <source>
        <dbReference type="ARBA" id="ARBA00023304"/>
    </source>
</evidence>
<name>A0ABQ0NMD8_9MYCO</name>
<dbReference type="Gene3D" id="3.40.50.1220">
    <property type="entry name" value="TPP-binding domain"/>
    <property type="match status" value="1"/>
</dbReference>
<feature type="domain" description="Thiamine pyrophosphate enzyme central" evidence="12">
    <location>
        <begin position="189"/>
        <end position="322"/>
    </location>
</feature>
<evidence type="ECO:0000259" key="14">
    <source>
        <dbReference type="Pfam" id="PF02776"/>
    </source>
</evidence>
<dbReference type="Pfam" id="PF02775">
    <property type="entry name" value="TPP_enzyme_C"/>
    <property type="match status" value="1"/>
</dbReference>
<evidence type="ECO:0000256" key="3">
    <source>
        <dbReference type="ARBA" id="ARBA00007812"/>
    </source>
</evidence>
<dbReference type="SUPFAM" id="SSF52467">
    <property type="entry name" value="DHS-like NAD/FAD-binding domain"/>
    <property type="match status" value="1"/>
</dbReference>
<dbReference type="Pfam" id="PF00205">
    <property type="entry name" value="TPP_enzyme_M"/>
    <property type="match status" value="1"/>
</dbReference>
<dbReference type="Gene3D" id="3.40.50.970">
    <property type="match status" value="2"/>
</dbReference>
<keyword evidence="7" id="KW-0274">FAD</keyword>
<feature type="domain" description="Thiamine pyrophosphate enzyme N-terminal TPP-binding" evidence="14">
    <location>
        <begin position="3"/>
        <end position="117"/>
    </location>
</feature>
<reference evidence="16" key="1">
    <citation type="submission" date="2018-04" db="EMBL/GenBank/DDBJ databases">
        <title>Draft genome sequence of Mycobacterium montefiorense isolated from Japanese black salamander.</title>
        <authorList>
            <person name="Fukano H."/>
            <person name="Yoshida M."/>
            <person name="Shimizu A."/>
            <person name="Iwao H."/>
            <person name="Kurata O."/>
            <person name="Katayama Y."/>
            <person name="Omatsu T."/>
            <person name="Mizutani T."/>
            <person name="Wada S."/>
            <person name="Hoshino Y."/>
        </authorList>
    </citation>
    <scope>NUCLEOTIDE SEQUENCE [LARGE SCALE GENOMIC DNA]</scope>
    <source>
        <strain evidence="16">BS</strain>
    </source>
</reference>
<dbReference type="InterPro" id="IPR012000">
    <property type="entry name" value="Thiamin_PyroP_enz_cen_dom"/>
</dbReference>
<evidence type="ECO:0000256" key="7">
    <source>
        <dbReference type="ARBA" id="ARBA00022827"/>
    </source>
</evidence>
<dbReference type="EC" id="2.2.1.6" evidence="4"/>
<evidence type="ECO:0000256" key="1">
    <source>
        <dbReference type="ARBA" id="ARBA00004974"/>
    </source>
</evidence>
<keyword evidence="6" id="KW-0285">Flavoprotein</keyword>
<sequence>MSTAARLMVQCLENEGVSVVFGLPGEENIRFVQALASSRIRFVLTRHEQAAAFMAEMYGRVTGRAAVVSATLGPGAINMQLGVADATTNSTPLVAISAQVGEDREYKESHQYVDLVSMFAPITRWADGVPTARAIPEMFRKAFKVAEAERPAAVYLAVPEHIDADQTDYDLSPLPRNVVHAEAPAAGQVARAVDILRNAKRPVVLAGHGAARADATEALIRFSEEFGIQVANTFHGKGVMPDDHPNSIGTIGFMRHDYVNFGFDHADVVIAVGYELQEFDPVRINPQADKKIIHIHRFPAEVDMHYPVGVGIIGDISDSLNAVTDALAGHRINPTDEVPGAGLLAEEFARGQQDSRYPLAPQRIVADIRAALGRSDVVLVDTGATKMWMARLYPTYERNTCLVSNGLSTMSFALPGALGVKLARPESKVLAVVGDGAFLMNSQEIETAVREEIPLVVLIWDDGGYGLIEWKMDLELGDHYYVKFGNPDIVKYAESFGAKGYRISHAEELLPTLRAALDDDGVSLICCPVDYSENLRLTDRLGELDETL</sequence>
<comment type="similarity">
    <text evidence="3 11">Belongs to the TPP enzyme family.</text>
</comment>
<dbReference type="EMBL" id="BFCH01000017">
    <property type="protein sequence ID" value="GBG38054.1"/>
    <property type="molecule type" value="Genomic_DNA"/>
</dbReference>
<evidence type="ECO:0000256" key="11">
    <source>
        <dbReference type="RuleBase" id="RU362132"/>
    </source>
</evidence>
<evidence type="ECO:0000256" key="6">
    <source>
        <dbReference type="ARBA" id="ARBA00022630"/>
    </source>
</evidence>
<proteinExistence type="inferred from homology"/>
<evidence type="ECO:0000256" key="2">
    <source>
        <dbReference type="ARBA" id="ARBA00005025"/>
    </source>
</evidence>
<evidence type="ECO:0000256" key="10">
    <source>
        <dbReference type="ARBA" id="ARBA00048670"/>
    </source>
</evidence>
<protein>
    <recommendedName>
        <fullName evidence="4">acetolactate synthase</fullName>
        <ecNumber evidence="4">2.2.1.6</ecNumber>
    </recommendedName>
</protein>
<comment type="catalytic activity">
    <reaction evidence="10">
        <text>2 pyruvate + H(+) = (2S)-2-acetolactate + CO2</text>
        <dbReference type="Rhea" id="RHEA:25249"/>
        <dbReference type="ChEBI" id="CHEBI:15361"/>
        <dbReference type="ChEBI" id="CHEBI:15378"/>
        <dbReference type="ChEBI" id="CHEBI:16526"/>
        <dbReference type="ChEBI" id="CHEBI:58476"/>
        <dbReference type="EC" id="2.2.1.6"/>
    </reaction>
</comment>
<gene>
    <name evidence="15" type="ORF">MmonteBS_24260</name>
</gene>
<comment type="caution">
    <text evidence="15">The sequence shown here is derived from an EMBL/GenBank/DDBJ whole genome shotgun (WGS) entry which is preliminary data.</text>
</comment>
<evidence type="ECO:0000256" key="8">
    <source>
        <dbReference type="ARBA" id="ARBA00023052"/>
    </source>
</evidence>
<evidence type="ECO:0000256" key="4">
    <source>
        <dbReference type="ARBA" id="ARBA00013145"/>
    </source>
</evidence>
<dbReference type="PANTHER" id="PTHR18968">
    <property type="entry name" value="THIAMINE PYROPHOSPHATE ENZYMES"/>
    <property type="match status" value="1"/>
</dbReference>
<dbReference type="CDD" id="cd02010">
    <property type="entry name" value="TPP_ALS"/>
    <property type="match status" value="1"/>
</dbReference>
<organism evidence="15 16">
    <name type="scientific">Mycobacterium montefiorense</name>
    <dbReference type="NCBI Taxonomy" id="154654"/>
    <lineage>
        <taxon>Bacteria</taxon>
        <taxon>Bacillati</taxon>
        <taxon>Actinomycetota</taxon>
        <taxon>Actinomycetes</taxon>
        <taxon>Mycobacteriales</taxon>
        <taxon>Mycobacteriaceae</taxon>
        <taxon>Mycobacterium</taxon>
        <taxon>Mycobacterium simiae complex</taxon>
    </lineage>
</organism>
<dbReference type="InterPro" id="IPR011766">
    <property type="entry name" value="TPP_enzyme_TPP-bd"/>
</dbReference>
<comment type="pathway">
    <text evidence="1">Amino-acid biosynthesis; L-isoleucine biosynthesis; L-isoleucine from 2-oxobutanoate: step 1/4.</text>
</comment>
<feature type="domain" description="Thiamine pyrophosphate enzyme TPP-binding" evidence="13">
    <location>
        <begin position="381"/>
        <end position="525"/>
    </location>
</feature>
<evidence type="ECO:0000259" key="12">
    <source>
        <dbReference type="Pfam" id="PF00205"/>
    </source>
</evidence>
<evidence type="ECO:0000313" key="15">
    <source>
        <dbReference type="EMBL" id="GBG38054.1"/>
    </source>
</evidence>
<dbReference type="RefSeq" id="WP_108922134.1">
    <property type="nucleotide sequence ID" value="NZ_BFCH01000017.1"/>
</dbReference>
<dbReference type="InterPro" id="IPR029035">
    <property type="entry name" value="DHS-like_NAD/FAD-binding_dom"/>
</dbReference>
<dbReference type="CDD" id="cd07035">
    <property type="entry name" value="TPP_PYR_POX_like"/>
    <property type="match status" value="1"/>
</dbReference>
<dbReference type="NCBIfam" id="NF006187">
    <property type="entry name" value="PRK08322.1"/>
    <property type="match status" value="1"/>
</dbReference>
<keyword evidence="5" id="KW-0028">Amino-acid biosynthesis</keyword>
<dbReference type="InterPro" id="IPR045229">
    <property type="entry name" value="TPP_enz"/>
</dbReference>
<keyword evidence="16" id="KW-1185">Reference proteome</keyword>
<evidence type="ECO:0000313" key="16">
    <source>
        <dbReference type="Proteomes" id="UP000245060"/>
    </source>
</evidence>